<evidence type="ECO:0000313" key="2">
    <source>
        <dbReference type="EMBL" id="GET07530.1"/>
    </source>
</evidence>
<dbReference type="PROSITE" id="PS50943">
    <property type="entry name" value="HTH_CROC1"/>
    <property type="match status" value="1"/>
</dbReference>
<dbReference type="GO" id="GO:0003677">
    <property type="term" value="F:DNA binding"/>
    <property type="evidence" value="ECO:0007669"/>
    <property type="project" value="InterPro"/>
</dbReference>
<dbReference type="InterPro" id="IPR010982">
    <property type="entry name" value="Lambda_DNA-bd_dom_sf"/>
</dbReference>
<name>A0A6F9XQV1_9LACO</name>
<accession>A0A6F9XQV1</accession>
<proteinExistence type="predicted"/>
<dbReference type="SUPFAM" id="SSF47413">
    <property type="entry name" value="lambda repressor-like DNA-binding domains"/>
    <property type="match status" value="1"/>
</dbReference>
<dbReference type="SMART" id="SM00530">
    <property type="entry name" value="HTH_XRE"/>
    <property type="match status" value="1"/>
</dbReference>
<dbReference type="AlphaFoldDB" id="A0A6F9XQV1"/>
<dbReference type="CDD" id="cd00093">
    <property type="entry name" value="HTH_XRE"/>
    <property type="match status" value="1"/>
</dbReference>
<protein>
    <submittedName>
        <fullName evidence="2">XRE family transcriptional regulator</fullName>
    </submittedName>
</protein>
<organism evidence="2">
    <name type="scientific">Ligilactobacillus agilis</name>
    <dbReference type="NCBI Taxonomy" id="1601"/>
    <lineage>
        <taxon>Bacteria</taxon>
        <taxon>Bacillati</taxon>
        <taxon>Bacillota</taxon>
        <taxon>Bacilli</taxon>
        <taxon>Lactobacillales</taxon>
        <taxon>Lactobacillaceae</taxon>
        <taxon>Ligilactobacillus</taxon>
    </lineage>
</organism>
<evidence type="ECO:0000259" key="1">
    <source>
        <dbReference type="PROSITE" id="PS50943"/>
    </source>
</evidence>
<comment type="caution">
    <text evidence="2">The sequence shown here is derived from an EMBL/GenBank/DDBJ whole genome shotgun (WGS) entry which is preliminary data.</text>
</comment>
<sequence length="108" mass="12292">MSIYQRIQDLAKQKKLTVRDIERALNYANGSLRKWKDNANSQKLVEVANYLGVSTDYLLGRDASPKDKGANVVDLKDDDVILTYEGKPIPPEDLKLIQRLMNSTRNDL</sequence>
<feature type="domain" description="HTH cro/C1-type" evidence="1">
    <location>
        <begin position="7"/>
        <end position="58"/>
    </location>
</feature>
<dbReference type="InterPro" id="IPR001387">
    <property type="entry name" value="Cro/C1-type_HTH"/>
</dbReference>
<reference evidence="2" key="1">
    <citation type="submission" date="2019-10" db="EMBL/GenBank/DDBJ databases">
        <title>Lactobacillus agilis SY111 Whole Genome Sequencing Project.</title>
        <authorList>
            <person name="Suzuki S."/>
            <person name="Endo A."/>
            <person name="Maeno S."/>
            <person name="Shiwa Y."/>
            <person name="Matsutani M."/>
            <person name="Kajikawa A."/>
        </authorList>
    </citation>
    <scope>NUCLEOTIDE SEQUENCE</scope>
    <source>
        <strain evidence="2">SY111</strain>
    </source>
</reference>
<dbReference type="Gene3D" id="1.10.260.40">
    <property type="entry name" value="lambda repressor-like DNA-binding domains"/>
    <property type="match status" value="1"/>
</dbReference>
<dbReference type="EMBL" id="BLAN01000006">
    <property type="protein sequence ID" value="GET07530.1"/>
    <property type="molecule type" value="Genomic_DNA"/>
</dbReference>
<dbReference type="RefSeq" id="WP_172585463.1">
    <property type="nucleotide sequence ID" value="NZ_BLAN01000006.1"/>
</dbReference>
<dbReference type="Proteomes" id="UP000494178">
    <property type="component" value="Unassembled WGS sequence"/>
</dbReference>
<gene>
    <name evidence="2" type="primary">xre_1</name>
    <name evidence="2" type="ORF">SY111_01540</name>
</gene>